<comment type="caution">
    <text evidence="2">The sequence shown here is derived from an EMBL/GenBank/DDBJ whole genome shotgun (WGS) entry which is preliminary data.</text>
</comment>
<dbReference type="EMBL" id="BAABDE010000007">
    <property type="protein sequence ID" value="GAA3784123.1"/>
    <property type="molecule type" value="Genomic_DNA"/>
</dbReference>
<accession>A0ABP7H7C1</accession>
<dbReference type="RefSeq" id="WP_275779309.1">
    <property type="nucleotide sequence ID" value="NZ_BAABDE010000007.1"/>
</dbReference>
<dbReference type="InterPro" id="IPR017853">
    <property type="entry name" value="GH"/>
</dbReference>
<gene>
    <name evidence="2" type="ORF">GCM10022403_018520</name>
</gene>
<dbReference type="SUPFAM" id="SSF51445">
    <property type="entry name" value="(Trans)glycosidases"/>
    <property type="match status" value="1"/>
</dbReference>
<evidence type="ECO:0000313" key="2">
    <source>
        <dbReference type="EMBL" id="GAA3784123.1"/>
    </source>
</evidence>
<feature type="domain" description="Glycosyl hydrolase family 13 catalytic" evidence="1">
    <location>
        <begin position="72"/>
        <end position="388"/>
    </location>
</feature>
<protein>
    <recommendedName>
        <fullName evidence="1">Glycosyl hydrolase family 13 catalytic domain-containing protein</fullName>
    </recommendedName>
</protein>
<keyword evidence="3" id="KW-1185">Reference proteome</keyword>
<reference evidence="3" key="1">
    <citation type="journal article" date="2019" name="Int. J. Syst. Evol. Microbiol.">
        <title>The Global Catalogue of Microorganisms (GCM) 10K type strain sequencing project: providing services to taxonomists for standard genome sequencing and annotation.</title>
        <authorList>
            <consortium name="The Broad Institute Genomics Platform"/>
            <consortium name="The Broad Institute Genome Sequencing Center for Infectious Disease"/>
            <person name="Wu L."/>
            <person name="Ma J."/>
        </authorList>
    </citation>
    <scope>NUCLEOTIDE SEQUENCE [LARGE SCALE GENOMIC DNA]</scope>
    <source>
        <strain evidence="3">JCM 17138</strain>
    </source>
</reference>
<dbReference type="Proteomes" id="UP001501009">
    <property type="component" value="Unassembled WGS sequence"/>
</dbReference>
<dbReference type="InterPro" id="IPR006047">
    <property type="entry name" value="GH13_cat_dom"/>
</dbReference>
<name>A0ABP7H7C1_9ACTN</name>
<evidence type="ECO:0000313" key="3">
    <source>
        <dbReference type="Proteomes" id="UP001501009"/>
    </source>
</evidence>
<proteinExistence type="predicted"/>
<sequence length="495" mass="55175">MTGELPVQPVVHEVNTRVWLREIAARTGHITGLRDVPKDAWDEITPHGVDAVWLMGVWERSPEGRNIALRDPALREAFTDAVPDIREEEIAGSPYCIRRYEVDASLGGAAGLAGARAELDRRGVGLLLDHVPNHVAPDHPWTWEHPEYFVRGSDEEARRDPAAFLTVAGKVLARGRDPFFAPWPDVVQLNAFAPALRTATTDVLGRIGDLCDGVRCDMAMLLTNDVFERTWGGRAGRRPQEEFWPTVISGVRTRHARMTFVAEAYWDLEWALQQQGFDFCYDKRLYDRVIDESPEAVRQHLLADEGYQRRLVRFLENHDEPRAAHTMHPAKERAAAVLIATLPGATLWHEGQFTGRRTRLPVFLDRRPDEPVDTELRAFHEQLLAAVHRSGMRGGQWRLLGHAGWPDNDSHHSLITSGWVGPAGRFLTVVNLSDAPAQGRVPLPWPELGSGTWTLTGLLDGARYTRDGAELTGPGLFVDLGAWGTHVLSIAPADG</sequence>
<evidence type="ECO:0000259" key="1">
    <source>
        <dbReference type="SMART" id="SM00642"/>
    </source>
</evidence>
<organism evidence="2 3">
    <name type="scientific">Streptomyces coacervatus</name>
    <dbReference type="NCBI Taxonomy" id="647381"/>
    <lineage>
        <taxon>Bacteria</taxon>
        <taxon>Bacillati</taxon>
        <taxon>Actinomycetota</taxon>
        <taxon>Actinomycetes</taxon>
        <taxon>Kitasatosporales</taxon>
        <taxon>Streptomycetaceae</taxon>
        <taxon>Streptomyces</taxon>
    </lineage>
</organism>
<dbReference type="Gene3D" id="3.20.20.80">
    <property type="entry name" value="Glycosidases"/>
    <property type="match status" value="1"/>
</dbReference>
<dbReference type="SMART" id="SM00642">
    <property type="entry name" value="Aamy"/>
    <property type="match status" value="1"/>
</dbReference>
<dbReference type="CDD" id="cd11347">
    <property type="entry name" value="AmyAc_1"/>
    <property type="match status" value="1"/>
</dbReference>
<dbReference type="PANTHER" id="PTHR47786:SF2">
    <property type="entry name" value="GLYCOSYL HYDROLASE FAMILY 13 CATALYTIC DOMAIN-CONTAINING PROTEIN"/>
    <property type="match status" value="1"/>
</dbReference>
<dbReference type="PANTHER" id="PTHR47786">
    <property type="entry name" value="ALPHA-1,4-GLUCAN:MALTOSE-1-PHOSPHATE MALTOSYLTRANSFERASE"/>
    <property type="match status" value="1"/>
</dbReference>